<comment type="caution">
    <text evidence="1">The sequence shown here is derived from an EMBL/GenBank/DDBJ whole genome shotgun (WGS) entry which is preliminary data.</text>
</comment>
<reference evidence="1" key="1">
    <citation type="journal article" date="2022" name="G3 (Bethesda)">
        <title>High quality genome of the basidiomycete yeast Dioszegia hungarica PDD-24b-2 isolated from cloud water.</title>
        <authorList>
            <person name="Jarrige D."/>
            <person name="Haridas S."/>
            <person name="Bleykasten-Grosshans C."/>
            <person name="Joly M."/>
            <person name="Nadalig T."/>
            <person name="Sancelme M."/>
            <person name="Vuilleumier S."/>
            <person name="Grigoriev I.V."/>
            <person name="Amato P."/>
            <person name="Bringel F."/>
        </authorList>
    </citation>
    <scope>NUCLEOTIDE SEQUENCE</scope>
    <source>
        <strain evidence="1">PDD-24b-2</strain>
    </source>
</reference>
<sequence>MSSYTPQISTENDDSASIFSATTLQNTEYGSTATVTDAATGTEPLILYLSTTQAYQLQSERSKSQLRAQTCLRIPPRYAPERNEIRSKIRAGSDGVRLSPEVRKSLDTQINIPINSLFPGDHPDADMIGRMSTSFEPGLEYPLASFVDTLQSVSLRWAEVSRSSGASGAWRAIDEPKPIDDEYDPHCEEPVLWAFPSQATAYLGFGRYVSIKTKRNHPIQSYNIFPVITLTPTGGTAQHQHHQAGLNYLLTLTRAPVPTPNFDEPLIVRSDDAEHFSMIAAAKDKVIRTDLASLREHLTPPLKASLDAEEPGGGSLLDPFNRETIYSGVYATDRGRAEQVIPALVSTGFRI</sequence>
<evidence type="ECO:0000313" key="1">
    <source>
        <dbReference type="EMBL" id="KAI9633925.1"/>
    </source>
</evidence>
<dbReference type="GeneID" id="77729381"/>
<dbReference type="RefSeq" id="XP_052943702.1">
    <property type="nucleotide sequence ID" value="XM_053090176.1"/>
</dbReference>
<gene>
    <name evidence="1" type="ORF">MKK02DRAFT_38597</name>
</gene>
<protein>
    <submittedName>
        <fullName evidence="1">Uncharacterized protein</fullName>
    </submittedName>
</protein>
<dbReference type="AlphaFoldDB" id="A0AA38H4U6"/>
<keyword evidence="2" id="KW-1185">Reference proteome</keyword>
<accession>A0AA38H4U6</accession>
<dbReference type="Proteomes" id="UP001164286">
    <property type="component" value="Unassembled WGS sequence"/>
</dbReference>
<evidence type="ECO:0000313" key="2">
    <source>
        <dbReference type="Proteomes" id="UP001164286"/>
    </source>
</evidence>
<organism evidence="1 2">
    <name type="scientific">Dioszegia hungarica</name>
    <dbReference type="NCBI Taxonomy" id="4972"/>
    <lineage>
        <taxon>Eukaryota</taxon>
        <taxon>Fungi</taxon>
        <taxon>Dikarya</taxon>
        <taxon>Basidiomycota</taxon>
        <taxon>Agaricomycotina</taxon>
        <taxon>Tremellomycetes</taxon>
        <taxon>Tremellales</taxon>
        <taxon>Bulleribasidiaceae</taxon>
        <taxon>Dioszegia</taxon>
    </lineage>
</organism>
<name>A0AA38H4U6_9TREE</name>
<dbReference type="EMBL" id="JAKWFO010000008">
    <property type="protein sequence ID" value="KAI9633925.1"/>
    <property type="molecule type" value="Genomic_DNA"/>
</dbReference>
<proteinExistence type="predicted"/>